<dbReference type="GO" id="GO:0005524">
    <property type="term" value="F:ATP binding"/>
    <property type="evidence" value="ECO:0007669"/>
    <property type="project" value="InterPro"/>
</dbReference>
<dbReference type="PANTHER" id="PTHR44167">
    <property type="entry name" value="OVARIAN-SPECIFIC SERINE/THREONINE-PROTEIN KINASE LOK-RELATED"/>
    <property type="match status" value="1"/>
</dbReference>
<feature type="compositionally biased region" description="Basic and acidic residues" evidence="1">
    <location>
        <begin position="2225"/>
        <end position="2236"/>
    </location>
</feature>
<dbReference type="EMBL" id="LGTL01000006">
    <property type="protein sequence ID" value="KPA81219.1"/>
    <property type="molecule type" value="Genomic_DNA"/>
</dbReference>
<dbReference type="GO" id="GO:0005634">
    <property type="term" value="C:nucleus"/>
    <property type="evidence" value="ECO:0007669"/>
    <property type="project" value="TreeGrafter"/>
</dbReference>
<proteinExistence type="predicted"/>
<gene>
    <name evidence="3" type="ORF">ABB37_03639</name>
</gene>
<feature type="compositionally biased region" description="Polar residues" evidence="1">
    <location>
        <begin position="770"/>
        <end position="780"/>
    </location>
</feature>
<evidence type="ECO:0000256" key="1">
    <source>
        <dbReference type="SAM" id="MobiDB-lite"/>
    </source>
</evidence>
<dbReference type="InterPro" id="IPR000719">
    <property type="entry name" value="Prot_kinase_dom"/>
</dbReference>
<feature type="compositionally biased region" description="Low complexity" evidence="1">
    <location>
        <begin position="1633"/>
        <end position="1644"/>
    </location>
</feature>
<evidence type="ECO:0000313" key="3">
    <source>
        <dbReference type="EMBL" id="KPA81219.1"/>
    </source>
</evidence>
<feature type="region of interest" description="Disordered" evidence="1">
    <location>
        <begin position="61"/>
        <end position="103"/>
    </location>
</feature>
<feature type="region of interest" description="Disordered" evidence="1">
    <location>
        <begin position="2017"/>
        <end position="2039"/>
    </location>
</feature>
<dbReference type="PROSITE" id="PS50011">
    <property type="entry name" value="PROTEIN_KINASE_DOM"/>
    <property type="match status" value="1"/>
</dbReference>
<feature type="region of interest" description="Disordered" evidence="1">
    <location>
        <begin position="2385"/>
        <end position="2436"/>
    </location>
</feature>
<comment type="caution">
    <text evidence="3">The sequence shown here is derived from an EMBL/GenBank/DDBJ whole genome shotgun (WGS) entry which is preliminary data.</text>
</comment>
<dbReference type="PROSITE" id="PS00108">
    <property type="entry name" value="PROTEIN_KINASE_ST"/>
    <property type="match status" value="1"/>
</dbReference>
<feature type="compositionally biased region" description="Low complexity" evidence="1">
    <location>
        <begin position="1888"/>
        <end position="1899"/>
    </location>
</feature>
<feature type="compositionally biased region" description="Basic and acidic residues" evidence="1">
    <location>
        <begin position="745"/>
        <end position="765"/>
    </location>
</feature>
<sequence>MFPYRGVLVDIATGEAGLPPNLSTPPPTASSSGRGAASKKDSALPAKLWRAALAELHVFDECPKTAPGPSTTGSTAASRLSSSTATNAAGAPQRKKMSASTIVVKKRPPQRIVEAEAAAAAAAQAAQEAIASAPQQPALDVPLEQPFAEGKNTTEGKRLFSVVTNSQVPAVLARLKALLEDFCAAIEQCRVALEEQRSGQMSTWEIAKPEDDGREVSANEDASISYPSLRRRSPGSRQRDNHTVFVADVPLRNQSAQVMSETASPNSMMEVLRGDHGSGSSNCYLPLTDRSISGESPRDVAEQSVCGLEAADLPKGIVALAYIIAEYLLALFHPTATFVELEEEAAVLGSQARNDDPTQLSASSLARGAHPGAAGEGKRSTSPLPRTAYSTTPLTRPRSGGRASIRVAEVSEELSELKAAAHGYIWDRITTLVRSISLNSTSISSDVSVTAAAASGTAEIKENGKVAATEEERRAQAYVQLPFLIWLYAASGLATDAARGHEEAAAKIGTGTATPPLTLAELLPTVDTLARQLLRRQYERVQPTAETLLTANAFLASTGVRMTDKAIVERLFPLQSGTAVNDVLAFTTLQSTASLLGHDGGDLVDVSTATNSTLNPVATLASTTTASEALLSTEEALLGSNRGATVSESSMARGESGTKVGRSPLRRLRGALQSSTASPPSGGGTRLGHCSSADVSTVEMYLRWLRGRKDSVEREADKRSGGATPSKVKERDTCTSKELTSAHTRGCDREVGEGEGERDGGEKSGADLTVVSSPTSSNSIRGPGAASCVTQRQQEEVFHLSSMMPAADLSPCVARVELELHQARGALQFARKLGTLYATQDMNTLLPLLPTLEKEKGKLPLLEPPLSARMEAGSVILRSSFDSCAVSGSPNTFVGNSSLSVPTGYRALPPSMTSPLTVANSTLLPGRLPPLIVAPLPPSERPSGGIPAMLTSRRMATSASTATLFPSILPPSMEWESLMAHLNISAAAMASLSDQFFVSSARALEVAFSMAMVLLSHVMGEALLKGERAASEPSNAIIAEKSKKGKSSMAPVKKPLSVISASSAAAAMSKVAEPSGVTLTTAAGPLADVRRPRPLSFDLAKVFGFGKRYRRYQHYSLLVRDTLVNAALSALQQKDVIITQELLQYIALETAISHHYAQVQEQQLPASVAPPIKPNGWSHKSDSATAASASAHRTRKGTKAPARHVGQWMASLLDNSTSFVNVWFSSFAHLVDTTKHLLKGDHNTPSSLKDAVWHLAGLAQYFLLTRARGYDVYGKRNHLSAASQPVYMDDLSAMFSLFSGNRSGTLRDSSVAASDLVASPALQHYITSQILEPAEKVLGVIVSFMESIAEALTADMDSGAATERQQREGVMFAETISEDDNAAVGLAPEASDYMGSACDSLSQLSSDAGGGGGGVGGGWNSAANRSEAQEAPTCWMELAVHYFLEIVDVLLDVSLYLPEKPLIIYQLTVGASRMPAFASDFLDVMMTVGFAGLRSPSMSATDFHQSTTTAEEGESTGDSALERLQGFLSRYTSLVLQSAVTGFTAEGLSTPAWMAAAQGSPTNASTTTGHGEEAAPRRFMTTLLASVAASLAPVGLEEIALSSVLPVAGQQSQQQPLPTSRSTGASASAMVETSSSPAGLSSSTRSTMWWPRARFQRYPHLVRILEHAQLLCLYLNTSHGDESTPLAPILALMEHEGDATGRDSSQRLRVSAVTTLLNTSTGPCAQLLSVPYACPPLTIEASSYVASSVPNTSRERPMFHSPIEQPQGRYYSAVTGSASHRLVLSDRVLREVCGGLWIRVEVLQLLRFAAAPLDTDSFESFTKMAGELSRRVREKSMQSHYKAVASMKARAESVLPKSYASTYVRLLFLRYVQAFYADMQAVGATGHAAGGHPANGARASASTSQDHAPPERTETSANTSALHTNSNSYRAHWALHIDPNNGETMMRSVPSPRTNAFLTSPLQNLSRRLWTQYCYQLLGALRDLCWNSTEAHETANNLSIASVYGRLLQMIGGRPNKEEYEDEHDEEEGSEGEDSLLDEPDFHLDETNVATIITFDRSLAPYGTIKDGKPKGFADFESASSGSEGTRTPTTLASPPPFALQTRKPGSLSKASRRDGRATMTTLYSKRSTPPPSTGSPNNGPIQISVNMSDLTTLQSLELKHRNEMNSLHGDSTGDNGASAPVNSPPVTAAVSPPPLLPQLALTGLKPPLYFASSGDTAAAQEDAYFKEQSKPRQAAEGEEERQGCVTSGSVMEANSYMFEADEGKNGFEEGELEDFELSSVSPKSSPQNMSLTGEQPDRSQARRRSRPDVSSIFSQGDAAASLGNTPKPPGLTIPKLALGNLGPPLYFTSAGDTGVFAEVTATGSPALPSVVAVPALNFNSPDAAAMGGGSPPLAKHVDPARRPAQGSTTNEPPTEKATAASFSPPPPPPVSPSVTTKTVGCLALPKLSFEALGPPMYFTSSGDTGGFVEAQDVTNSTPSLPTVERVATTVATTFSRNGSQASTNTACFRSSTAAQRAPPVASPTEVGGTPAAAASRYRDFSSSDAADAASSSLTSSFGARAATRKDKGGVNDDTDSRAALGSQPDSDSSLVLSAVSGIEAARQACGRKKVTRRSPRLSVTPVVPPVVTMELILSLCSIILQRDSGMIQYGYTVSSLTQKRVLPGMSASQRRWINSGSNVAASNVPGAFPSTAFFTDRGMAASQADRWRYTPQHSPSSFHVIQALHNYLKDARNTFVVDLLEEWMLDEYAAMERARMEHFEAEYQPLQRGGCTRTLSFSSTCRSGANTTTTDAVNRYNSALSMGRFVLLRLLLPRAVTQLVIPPNERRIGSGGYGSVTSGTVQAISNAAAALPTRWGRRGRHWRPSPDTNTNSGTARSASGSAGFGSKSPSSPGRAMSGALENLRTPWRVAVYRTAQAVCRCDVAIKHLSLSAQGSESGNLPVCHAEVLTMYRLRGHPNIVPLLSFDNTKDEYVLIMPNYTSGSFRVWRQKHYQLGCAVLSLSSEPNELHKGGSLLLRPLSSPASSCSLFATCARTLLQVLDAVVFMHEHHIRHGDIKCDNVLIDRTDVDVETKLDPPCLPLSVRLCDFGSCDTCDDDDIRSLKNDIMAGAARFMAGRWGVGRGTEAIQPPEVMSAKRRYTLFHRIMTTTTTTTSAGAAKAAAPLPVVLERTDRGPFGASMLATSFDHLPRRGAAESVEGEERALTERLRRAELSADVWACGCLLYEMLTGRMLFGEARLGRLLVLAAADDDAGQEQGSGWRPTGSTVPRAASKATTSTADGASQARQAAPLSAPSSMRQALDEWERHDLENAVGTQVVDFMSCLLDLDPLQRPSAAEALWRWKEILINMGFDV</sequence>
<accession>A0A0M9G361</accession>
<feature type="region of interest" description="Disordered" evidence="1">
    <location>
        <begin position="350"/>
        <end position="402"/>
    </location>
</feature>
<dbReference type="OMA" id="GLWIRVE"/>
<feature type="compositionally biased region" description="Polar residues" evidence="1">
    <location>
        <begin position="2499"/>
        <end position="2515"/>
    </location>
</feature>
<organism evidence="3 4">
    <name type="scientific">Leptomonas pyrrhocoris</name>
    <name type="common">Firebug parasite</name>
    <dbReference type="NCBI Taxonomy" id="157538"/>
    <lineage>
        <taxon>Eukaryota</taxon>
        <taxon>Discoba</taxon>
        <taxon>Euglenozoa</taxon>
        <taxon>Kinetoplastea</taxon>
        <taxon>Metakinetoplastina</taxon>
        <taxon>Trypanosomatida</taxon>
        <taxon>Trypanosomatidae</taxon>
        <taxon>Leishmaniinae</taxon>
        <taxon>Leptomonas</taxon>
    </lineage>
</organism>
<feature type="region of interest" description="Disordered" evidence="1">
    <location>
        <begin position="207"/>
        <end position="241"/>
    </location>
</feature>
<name>A0A0M9G361_LEPPY</name>
<dbReference type="Pfam" id="PF00069">
    <property type="entry name" value="Pkinase"/>
    <property type="match status" value="1"/>
</dbReference>
<dbReference type="SMART" id="SM00220">
    <property type="entry name" value="S_TKc"/>
    <property type="match status" value="1"/>
</dbReference>
<feature type="region of interest" description="Disordered" evidence="1">
    <location>
        <begin position="641"/>
        <end position="691"/>
    </location>
</feature>
<feature type="region of interest" description="Disordered" evidence="1">
    <location>
        <begin position="2225"/>
        <end position="2247"/>
    </location>
</feature>
<feature type="region of interest" description="Disordered" evidence="1">
    <location>
        <begin position="2563"/>
        <end position="2589"/>
    </location>
</feature>
<feature type="compositionally biased region" description="Low complexity" evidence="1">
    <location>
        <begin position="2873"/>
        <end position="2894"/>
    </location>
</feature>
<dbReference type="GO" id="GO:0044773">
    <property type="term" value="P:mitotic DNA damage checkpoint signaling"/>
    <property type="evidence" value="ECO:0007669"/>
    <property type="project" value="TreeGrafter"/>
</dbReference>
<feature type="region of interest" description="Disordered" evidence="1">
    <location>
        <begin position="13"/>
        <end position="42"/>
    </location>
</feature>
<dbReference type="VEuPathDB" id="TriTrypDB:LpyrH10_06_0090"/>
<dbReference type="PANTHER" id="PTHR44167:SF30">
    <property type="entry name" value="PHOSPHORYLASE KINASE"/>
    <property type="match status" value="1"/>
</dbReference>
<feature type="region of interest" description="Disordered" evidence="1">
    <location>
        <begin position="1609"/>
        <end position="1644"/>
    </location>
</feature>
<feature type="region of interest" description="Disordered" evidence="1">
    <location>
        <begin position="3254"/>
        <end position="3298"/>
    </location>
</feature>
<feature type="compositionally biased region" description="Basic and acidic residues" evidence="1">
    <location>
        <begin position="2564"/>
        <end position="2577"/>
    </location>
</feature>
<feature type="compositionally biased region" description="Low complexity" evidence="1">
    <location>
        <begin position="70"/>
        <end position="89"/>
    </location>
</feature>
<dbReference type="GO" id="GO:0004674">
    <property type="term" value="F:protein serine/threonine kinase activity"/>
    <property type="evidence" value="ECO:0007669"/>
    <property type="project" value="TreeGrafter"/>
</dbReference>
<feature type="region of interest" description="Disordered" evidence="1">
    <location>
        <begin position="711"/>
        <end position="784"/>
    </location>
</feature>
<feature type="compositionally biased region" description="Polar residues" evidence="1">
    <location>
        <begin position="2281"/>
        <end position="2294"/>
    </location>
</feature>
<dbReference type="Gene3D" id="1.10.510.10">
    <property type="entry name" value="Transferase(Phosphotransferase) domain 1"/>
    <property type="match status" value="2"/>
</dbReference>
<feature type="region of interest" description="Disordered" evidence="1">
    <location>
        <begin position="2275"/>
        <end position="2330"/>
    </location>
</feature>
<evidence type="ECO:0000259" key="2">
    <source>
        <dbReference type="PROSITE" id="PS50011"/>
    </source>
</evidence>
<feature type="compositionally biased region" description="Polar residues" evidence="1">
    <location>
        <begin position="380"/>
        <end position="394"/>
    </location>
</feature>
<feature type="region of interest" description="Disordered" evidence="1">
    <location>
        <begin position="2856"/>
        <end position="2898"/>
    </location>
</feature>
<feature type="compositionally biased region" description="Acidic residues" evidence="1">
    <location>
        <begin position="2019"/>
        <end position="2039"/>
    </location>
</feature>
<feature type="region of interest" description="Disordered" evidence="1">
    <location>
        <begin position="2073"/>
        <end position="2144"/>
    </location>
</feature>
<protein>
    <recommendedName>
        <fullName evidence="2">Protein kinase domain-containing protein</fullName>
    </recommendedName>
</protein>
<keyword evidence="4" id="KW-1185">Reference proteome</keyword>
<reference evidence="3 4" key="1">
    <citation type="submission" date="2015-07" db="EMBL/GenBank/DDBJ databases">
        <title>High-quality genome of monoxenous trypanosomatid Leptomonas pyrrhocoris.</title>
        <authorList>
            <person name="Flegontov P."/>
            <person name="Butenko A."/>
            <person name="Firsov S."/>
            <person name="Vlcek C."/>
            <person name="Logacheva M.D."/>
            <person name="Field M."/>
            <person name="Filatov D."/>
            <person name="Flegontova O."/>
            <person name="Gerasimov E."/>
            <person name="Jackson A.P."/>
            <person name="Kelly S."/>
            <person name="Opperdoes F."/>
            <person name="O'Reilly A."/>
            <person name="Votypka J."/>
            <person name="Yurchenko V."/>
            <person name="Lukes J."/>
        </authorList>
    </citation>
    <scope>NUCLEOTIDE SEQUENCE [LARGE SCALE GENOMIC DNA]</scope>
    <source>
        <strain evidence="3">H10</strain>
    </source>
</reference>
<feature type="region of interest" description="Disordered" evidence="1">
    <location>
        <begin position="1888"/>
        <end position="1923"/>
    </location>
</feature>
<dbReference type="SUPFAM" id="SSF56112">
    <property type="entry name" value="Protein kinase-like (PK-like)"/>
    <property type="match status" value="1"/>
</dbReference>
<feature type="region of interest" description="Disordered" evidence="1">
    <location>
        <begin position="1168"/>
        <end position="1200"/>
    </location>
</feature>
<evidence type="ECO:0000313" key="4">
    <source>
        <dbReference type="Proteomes" id="UP000037923"/>
    </source>
</evidence>
<dbReference type="RefSeq" id="XP_015659658.1">
    <property type="nucleotide sequence ID" value="XM_015801038.1"/>
</dbReference>
<feature type="compositionally biased region" description="Polar residues" evidence="1">
    <location>
        <begin position="1609"/>
        <end position="1626"/>
    </location>
</feature>
<dbReference type="OrthoDB" id="273310at2759"/>
<dbReference type="InterPro" id="IPR008271">
    <property type="entry name" value="Ser/Thr_kinase_AS"/>
</dbReference>
<dbReference type="GeneID" id="26903930"/>
<feature type="region of interest" description="Disordered" evidence="1">
    <location>
        <begin position="2499"/>
        <end position="2531"/>
    </location>
</feature>
<feature type="domain" description="Protein kinase" evidence="2">
    <location>
        <begin position="2823"/>
        <end position="3347"/>
    </location>
</feature>
<feature type="compositionally biased region" description="Basic and acidic residues" evidence="1">
    <location>
        <begin position="711"/>
        <end position="720"/>
    </location>
</feature>
<feature type="compositionally biased region" description="Basic and acidic residues" evidence="1">
    <location>
        <begin position="207"/>
        <end position="217"/>
    </location>
</feature>
<feature type="compositionally biased region" description="Polar residues" evidence="1">
    <location>
        <begin position="2078"/>
        <end position="2093"/>
    </location>
</feature>
<dbReference type="Proteomes" id="UP000037923">
    <property type="component" value="Unassembled WGS sequence"/>
</dbReference>
<feature type="compositionally biased region" description="Polar residues" evidence="1">
    <location>
        <begin position="3274"/>
        <end position="3287"/>
    </location>
</feature>
<dbReference type="InterPro" id="IPR011009">
    <property type="entry name" value="Kinase-like_dom_sf"/>
</dbReference>